<dbReference type="RefSeq" id="WP_146099095.1">
    <property type="nucleotide sequence ID" value="NZ_PSZC01000017.1"/>
</dbReference>
<feature type="region of interest" description="Disordered" evidence="1">
    <location>
        <begin position="1"/>
        <end position="57"/>
    </location>
</feature>
<feature type="compositionally biased region" description="Basic and acidic residues" evidence="1">
    <location>
        <begin position="41"/>
        <end position="57"/>
    </location>
</feature>
<dbReference type="InterPro" id="IPR007438">
    <property type="entry name" value="DUF488"/>
</dbReference>
<dbReference type="Pfam" id="PF04343">
    <property type="entry name" value="DUF488"/>
    <property type="match status" value="1"/>
</dbReference>
<evidence type="ECO:0008006" key="4">
    <source>
        <dbReference type="Google" id="ProtNLM"/>
    </source>
</evidence>
<gene>
    <name evidence="2" type="ORF">C5E45_23180</name>
</gene>
<accession>A0A2S6AL98</accession>
<protein>
    <recommendedName>
        <fullName evidence="4">DUF488 domain-containing protein</fullName>
    </recommendedName>
</protein>
<dbReference type="EMBL" id="PSZC01000017">
    <property type="protein sequence ID" value="PPJ36005.1"/>
    <property type="molecule type" value="Genomic_DNA"/>
</dbReference>
<name>A0A2S6AL98_9NOCA</name>
<comment type="caution">
    <text evidence="2">The sequence shown here is derived from an EMBL/GenBank/DDBJ whole genome shotgun (WGS) entry which is preliminary data.</text>
</comment>
<sequence>PYDQEQQWKSWADQRLPHARERLSARRRRADKPTDPVGGSRLKELGNPRGNRDGFRVGDADARDRYAHVLDSPEGTDALNSVRTLMEQGPVALLCFEHDHATCHRQMVADAVRDAATDGVIQL</sequence>
<evidence type="ECO:0000256" key="1">
    <source>
        <dbReference type="SAM" id="MobiDB-lite"/>
    </source>
</evidence>
<evidence type="ECO:0000313" key="3">
    <source>
        <dbReference type="Proteomes" id="UP000239874"/>
    </source>
</evidence>
<dbReference type="AlphaFoldDB" id="A0A2S6AL98"/>
<feature type="non-terminal residue" evidence="2">
    <location>
        <position position="1"/>
    </location>
</feature>
<feature type="compositionally biased region" description="Basic and acidic residues" evidence="1">
    <location>
        <begin position="15"/>
        <end position="24"/>
    </location>
</feature>
<dbReference type="Proteomes" id="UP000239874">
    <property type="component" value="Unassembled WGS sequence"/>
</dbReference>
<organism evidence="2 3">
    <name type="scientific">Nocardia nova</name>
    <dbReference type="NCBI Taxonomy" id="37330"/>
    <lineage>
        <taxon>Bacteria</taxon>
        <taxon>Bacillati</taxon>
        <taxon>Actinomycetota</taxon>
        <taxon>Actinomycetes</taxon>
        <taxon>Mycobacteriales</taxon>
        <taxon>Nocardiaceae</taxon>
        <taxon>Nocardia</taxon>
    </lineage>
</organism>
<evidence type="ECO:0000313" key="2">
    <source>
        <dbReference type="EMBL" id="PPJ36005.1"/>
    </source>
</evidence>
<reference evidence="2 3" key="1">
    <citation type="submission" date="2018-02" db="EMBL/GenBank/DDBJ databases">
        <title>8 Nocardia nova and 1 Nocardia cyriacigeorgica strain used for evolution to TMP-SMX.</title>
        <authorList>
            <person name="Mehta H."/>
            <person name="Weng J."/>
            <person name="Shamoo Y."/>
        </authorList>
    </citation>
    <scope>NUCLEOTIDE SEQUENCE [LARGE SCALE GENOMIC DNA]</scope>
    <source>
        <strain evidence="2 3">MDA3139</strain>
    </source>
</reference>
<proteinExistence type="predicted"/>